<gene>
    <name evidence="6" type="ORF">N0D28_13145</name>
</gene>
<evidence type="ECO:0000313" key="6">
    <source>
        <dbReference type="EMBL" id="UWX63664.1"/>
    </source>
</evidence>
<feature type="signal peptide" evidence="4">
    <location>
        <begin position="1"/>
        <end position="18"/>
    </location>
</feature>
<organism evidence="6 7">
    <name type="scientific">Deinococcus rubellus</name>
    <dbReference type="NCBI Taxonomy" id="1889240"/>
    <lineage>
        <taxon>Bacteria</taxon>
        <taxon>Thermotogati</taxon>
        <taxon>Deinococcota</taxon>
        <taxon>Deinococci</taxon>
        <taxon>Deinococcales</taxon>
        <taxon>Deinococcaceae</taxon>
        <taxon>Deinococcus</taxon>
    </lineage>
</organism>
<dbReference type="GO" id="GO:0016787">
    <property type="term" value="F:hydrolase activity"/>
    <property type="evidence" value="ECO:0007669"/>
    <property type="project" value="UniProtKB-KW"/>
</dbReference>
<evidence type="ECO:0000256" key="4">
    <source>
        <dbReference type="SAM" id="SignalP"/>
    </source>
</evidence>
<evidence type="ECO:0000259" key="5">
    <source>
        <dbReference type="Pfam" id="PF00150"/>
    </source>
</evidence>
<protein>
    <submittedName>
        <fullName evidence="6">Glycoside hydrolase family 5 protein</fullName>
    </submittedName>
</protein>
<keyword evidence="1 3" id="KW-0378">Hydrolase</keyword>
<name>A0ABY5YF29_9DEIO</name>
<dbReference type="RefSeq" id="WP_260559947.1">
    <property type="nucleotide sequence ID" value="NZ_BAABEC010000074.1"/>
</dbReference>
<dbReference type="Proteomes" id="UP001060261">
    <property type="component" value="Chromosome"/>
</dbReference>
<dbReference type="EMBL" id="CP104213">
    <property type="protein sequence ID" value="UWX63664.1"/>
    <property type="molecule type" value="Genomic_DNA"/>
</dbReference>
<keyword evidence="4" id="KW-0732">Signal</keyword>
<evidence type="ECO:0000313" key="7">
    <source>
        <dbReference type="Proteomes" id="UP001060261"/>
    </source>
</evidence>
<evidence type="ECO:0000256" key="3">
    <source>
        <dbReference type="RuleBase" id="RU361153"/>
    </source>
</evidence>
<evidence type="ECO:0000256" key="2">
    <source>
        <dbReference type="ARBA" id="ARBA00023295"/>
    </source>
</evidence>
<feature type="domain" description="Glycoside hydrolase family 5" evidence="5">
    <location>
        <begin position="50"/>
        <end position="334"/>
    </location>
</feature>
<dbReference type="InterPro" id="IPR017853">
    <property type="entry name" value="GH"/>
</dbReference>
<dbReference type="Gene3D" id="3.20.20.80">
    <property type="entry name" value="Glycosidases"/>
    <property type="match status" value="1"/>
</dbReference>
<dbReference type="SUPFAM" id="SSF51445">
    <property type="entry name" value="(Trans)glycosidases"/>
    <property type="match status" value="1"/>
</dbReference>
<comment type="similarity">
    <text evidence="3">Belongs to the glycosyl hydrolase 5 (cellulase A) family.</text>
</comment>
<keyword evidence="7" id="KW-1185">Reference proteome</keyword>
<evidence type="ECO:0000256" key="1">
    <source>
        <dbReference type="ARBA" id="ARBA00022801"/>
    </source>
</evidence>
<reference evidence="6" key="1">
    <citation type="submission" date="2022-09" db="EMBL/GenBank/DDBJ databases">
        <title>genome sequence of Deinococcus rubellus.</title>
        <authorList>
            <person name="Srinivasan S."/>
        </authorList>
    </citation>
    <scope>NUCLEOTIDE SEQUENCE</scope>
    <source>
        <strain evidence="6">Ant6</strain>
    </source>
</reference>
<accession>A0ABY5YF29</accession>
<proteinExistence type="inferred from homology"/>
<sequence>MRWLLTAALLASLSTSQAQTLQLGRGVNLEGWLDQTQFQPLDEAKLGQLKMIRAAGFDFVRLMVNPNTLIAAVNSAAEPFASLTRVLKAAQQNKLKVLLTLFDEAPTKDAVIAGGKARDTYLALLEKLGGVLAASDPRMVGLEPIDQPGACDLAPAAWTQLESQLVAAVRRSAPRLTLAVTGPCYSDYYGLTTLRPLADANLIYSFQYVEPLMFTQQGNPTNSAWSYFAGVPYPLDKSRLPALLSTILKATPAASRALVKKEFEARTVGSFDQAALAGQINLVSGWAQRSGVKVLLSSFAVHRSAPPADRLRWLHDVRMAAEAQKMGWAVWSWESPYGYGVTEQGKLLPEMKKALGLP</sequence>
<keyword evidence="2 3" id="KW-0326">Glycosidase</keyword>
<dbReference type="Pfam" id="PF00150">
    <property type="entry name" value="Cellulase"/>
    <property type="match status" value="1"/>
</dbReference>
<feature type="chain" id="PRO_5047037047" evidence="4">
    <location>
        <begin position="19"/>
        <end position="358"/>
    </location>
</feature>
<dbReference type="InterPro" id="IPR001547">
    <property type="entry name" value="Glyco_hydro_5"/>
</dbReference>